<reference evidence="1" key="1">
    <citation type="submission" date="2021-06" db="EMBL/GenBank/DDBJ databases">
        <authorList>
            <person name="Kallberg Y."/>
            <person name="Tangrot J."/>
            <person name="Rosling A."/>
        </authorList>
    </citation>
    <scope>NUCLEOTIDE SEQUENCE</scope>
    <source>
        <strain evidence="1">AU212A</strain>
    </source>
</reference>
<keyword evidence="2" id="KW-1185">Reference proteome</keyword>
<gene>
    <name evidence="1" type="ORF">SCALOS_LOCUS2067</name>
</gene>
<protein>
    <submittedName>
        <fullName evidence="1">11218_t:CDS:1</fullName>
    </submittedName>
</protein>
<proteinExistence type="predicted"/>
<dbReference type="Proteomes" id="UP000789860">
    <property type="component" value="Unassembled WGS sequence"/>
</dbReference>
<organism evidence="1 2">
    <name type="scientific">Scutellospora calospora</name>
    <dbReference type="NCBI Taxonomy" id="85575"/>
    <lineage>
        <taxon>Eukaryota</taxon>
        <taxon>Fungi</taxon>
        <taxon>Fungi incertae sedis</taxon>
        <taxon>Mucoromycota</taxon>
        <taxon>Glomeromycotina</taxon>
        <taxon>Glomeromycetes</taxon>
        <taxon>Diversisporales</taxon>
        <taxon>Gigasporaceae</taxon>
        <taxon>Scutellospora</taxon>
    </lineage>
</organism>
<comment type="caution">
    <text evidence="1">The sequence shown here is derived from an EMBL/GenBank/DDBJ whole genome shotgun (WGS) entry which is preliminary data.</text>
</comment>
<sequence length="42" mass="5086">MKCTFEDKRKKRACDYYKFLKTVVSIYIKVRVNTPLRGGWDK</sequence>
<evidence type="ECO:0000313" key="1">
    <source>
        <dbReference type="EMBL" id="CAG8472047.1"/>
    </source>
</evidence>
<evidence type="ECO:0000313" key="2">
    <source>
        <dbReference type="Proteomes" id="UP000789860"/>
    </source>
</evidence>
<name>A0ACA9KGH7_9GLOM</name>
<accession>A0ACA9KGH7</accession>
<dbReference type="EMBL" id="CAJVPM010001715">
    <property type="protein sequence ID" value="CAG8472047.1"/>
    <property type="molecule type" value="Genomic_DNA"/>
</dbReference>